<dbReference type="EMBL" id="UOEU01000932">
    <property type="protein sequence ID" value="VAW42577.1"/>
    <property type="molecule type" value="Genomic_DNA"/>
</dbReference>
<reference evidence="2" key="1">
    <citation type="submission" date="2018-06" db="EMBL/GenBank/DDBJ databases">
        <authorList>
            <person name="Zhirakovskaya E."/>
        </authorList>
    </citation>
    <scope>NUCLEOTIDE SEQUENCE</scope>
</reference>
<feature type="transmembrane region" description="Helical" evidence="1">
    <location>
        <begin position="284"/>
        <end position="302"/>
    </location>
</feature>
<sequence>MLETIQQAVKHHDKYQIEIKLDYELFADQKTRYQISTYFFVPQSLGITPASYPKETFYQDVQNHIRLKTPSLNLREFTEGDRSPLKNIEALVSNGDWLGNPAHHHQIVTQMKLLSGMLKSALRELFILIQRRVEEVQATPHGKTHYLVHNLVDEFLTETTNITQCFRALLADFNLPNVPPAVFTAYMFTDESMSILIEESAVEMFQIVDDYLKKTNREDYKIALSELTARETKYRKRRGYESVLVEGSDNETYLYRASILKKYASSVLFLNTDVQPDGKYWEQLILSLAAGIAMVFATAVAFFFQNQYGNFTLPFFIALVVGYMFKDRIKEMSRIIFARRLENYIFDRRITIRTQDGQHRLGVLREKVRFVDEADLPLSVLRARNRDHITDISNEGRGEYIICYTKDIELQIKKADEILPGFPKIDGINDILRFDIRHFLRKMAEPEQERFVIRDGQLAPLRCQKVYHVNLVSRYKTVAPGVSKENRHVRLILNQRGIRRLEEVKNV</sequence>
<dbReference type="AlphaFoldDB" id="A0A3B0VVV5"/>
<proteinExistence type="predicted"/>
<evidence type="ECO:0000313" key="2">
    <source>
        <dbReference type="EMBL" id="VAW42577.1"/>
    </source>
</evidence>
<gene>
    <name evidence="2" type="ORF">MNBD_CHLOROFLEXI01-1447</name>
</gene>
<feature type="transmembrane region" description="Helical" evidence="1">
    <location>
        <begin position="308"/>
        <end position="325"/>
    </location>
</feature>
<protein>
    <submittedName>
        <fullName evidence="2">Uncharacterized protein</fullName>
    </submittedName>
</protein>
<name>A0A3B0VVV5_9ZZZZ</name>
<keyword evidence="1" id="KW-0812">Transmembrane</keyword>
<keyword evidence="1" id="KW-1133">Transmembrane helix</keyword>
<keyword evidence="1" id="KW-0472">Membrane</keyword>
<evidence type="ECO:0000256" key="1">
    <source>
        <dbReference type="SAM" id="Phobius"/>
    </source>
</evidence>
<accession>A0A3B0VVV5</accession>
<organism evidence="2">
    <name type="scientific">hydrothermal vent metagenome</name>
    <dbReference type="NCBI Taxonomy" id="652676"/>
    <lineage>
        <taxon>unclassified sequences</taxon>
        <taxon>metagenomes</taxon>
        <taxon>ecological metagenomes</taxon>
    </lineage>
</organism>